<sequence length="468" mass="50432">MESELLPLLLGLHPSPLTPSSPPFTNLSPPLLSLLSPLLPPHNSLLSLRASCTAYTQTPHVSSPAAPHPCLHRRVLAQQILHVHLPSYAASLRDLLSPAGPPPPCAALVSRSLALYTSSVLPLVELLASVQSPGNALDVLSSLALSSPPSSPLRPLLRDCCGALQRQVHGFVGGGKVVDAFGDFFVVRGEGDAYEVDWSRVPKLVGSYAADIHELGVLPGDEPPSALLHSLSVHRSVAPSPLELHNATYPPSPTTSRVAAFCAAFHPGHYHLPHPPPPSTPVTNSIVSPSLPNLQKIHARLRRLLAIDELSKRSWRLRVKSGEARRPEMLLRSMCAAFVSVAVSYVTLDVVGRHAKGMLERVGVVGGYAEVVREVVGCVAGVGGKLTEREEVERALCVCLRCFVGLEEGKVWERGEVERDVGELREAWEQCRDKADSVELRERLEGASFVWLGGGEEEEEEGAGDRFH</sequence>
<gene>
    <name evidence="1" type="ORF">TeGR_g5265</name>
</gene>
<organism evidence="1 2">
    <name type="scientific">Tetraparma gracilis</name>
    <dbReference type="NCBI Taxonomy" id="2962635"/>
    <lineage>
        <taxon>Eukaryota</taxon>
        <taxon>Sar</taxon>
        <taxon>Stramenopiles</taxon>
        <taxon>Ochrophyta</taxon>
        <taxon>Bolidophyceae</taxon>
        <taxon>Parmales</taxon>
        <taxon>Triparmaceae</taxon>
        <taxon>Tetraparma</taxon>
    </lineage>
</organism>
<evidence type="ECO:0000313" key="2">
    <source>
        <dbReference type="Proteomes" id="UP001165060"/>
    </source>
</evidence>
<name>A0ABQ6MIW5_9STRA</name>
<protein>
    <recommendedName>
        <fullName evidence="3">Spindle pole body component</fullName>
    </recommendedName>
</protein>
<accession>A0ABQ6MIW5</accession>
<comment type="caution">
    <text evidence="1">The sequence shown here is derived from an EMBL/GenBank/DDBJ whole genome shotgun (WGS) entry which is preliminary data.</text>
</comment>
<dbReference type="EMBL" id="BRYB01000308">
    <property type="protein sequence ID" value="GMI27407.1"/>
    <property type="molecule type" value="Genomic_DNA"/>
</dbReference>
<proteinExistence type="predicted"/>
<reference evidence="1 2" key="1">
    <citation type="journal article" date="2023" name="Commun. Biol.">
        <title>Genome analysis of Parmales, the sister group of diatoms, reveals the evolutionary specialization of diatoms from phago-mixotrophs to photoautotrophs.</title>
        <authorList>
            <person name="Ban H."/>
            <person name="Sato S."/>
            <person name="Yoshikawa S."/>
            <person name="Yamada K."/>
            <person name="Nakamura Y."/>
            <person name="Ichinomiya M."/>
            <person name="Sato N."/>
            <person name="Blanc-Mathieu R."/>
            <person name="Endo H."/>
            <person name="Kuwata A."/>
            <person name="Ogata H."/>
        </authorList>
    </citation>
    <scope>NUCLEOTIDE SEQUENCE [LARGE SCALE GENOMIC DNA]</scope>
</reference>
<evidence type="ECO:0000313" key="1">
    <source>
        <dbReference type="EMBL" id="GMI27407.1"/>
    </source>
</evidence>
<dbReference type="Proteomes" id="UP001165060">
    <property type="component" value="Unassembled WGS sequence"/>
</dbReference>
<evidence type="ECO:0008006" key="3">
    <source>
        <dbReference type="Google" id="ProtNLM"/>
    </source>
</evidence>
<keyword evidence="2" id="KW-1185">Reference proteome</keyword>